<dbReference type="AlphaFoldDB" id="A0A0A8ZHG2"/>
<reference evidence="1" key="1">
    <citation type="submission" date="2014-09" db="EMBL/GenBank/DDBJ databases">
        <authorList>
            <person name="Magalhaes I.L.F."/>
            <person name="Oliveira U."/>
            <person name="Santos F.R."/>
            <person name="Vidigal T.H.D.A."/>
            <person name="Brescovit A.D."/>
            <person name="Santos A.J."/>
        </authorList>
    </citation>
    <scope>NUCLEOTIDE SEQUENCE</scope>
    <source>
        <tissue evidence="1">Shoot tissue taken approximately 20 cm above the soil surface</tissue>
    </source>
</reference>
<reference evidence="1" key="2">
    <citation type="journal article" date="2015" name="Data Brief">
        <title>Shoot transcriptome of the giant reed, Arundo donax.</title>
        <authorList>
            <person name="Barrero R.A."/>
            <person name="Guerrero F.D."/>
            <person name="Moolhuijzen P."/>
            <person name="Goolsby J.A."/>
            <person name="Tidwell J."/>
            <person name="Bellgard S.E."/>
            <person name="Bellgard M.I."/>
        </authorList>
    </citation>
    <scope>NUCLEOTIDE SEQUENCE</scope>
    <source>
        <tissue evidence="1">Shoot tissue taken approximately 20 cm above the soil surface</tissue>
    </source>
</reference>
<accession>A0A0A8ZHG2</accession>
<organism evidence="1">
    <name type="scientific">Arundo donax</name>
    <name type="common">Giant reed</name>
    <name type="synonym">Donax arundinaceus</name>
    <dbReference type="NCBI Taxonomy" id="35708"/>
    <lineage>
        <taxon>Eukaryota</taxon>
        <taxon>Viridiplantae</taxon>
        <taxon>Streptophyta</taxon>
        <taxon>Embryophyta</taxon>
        <taxon>Tracheophyta</taxon>
        <taxon>Spermatophyta</taxon>
        <taxon>Magnoliopsida</taxon>
        <taxon>Liliopsida</taxon>
        <taxon>Poales</taxon>
        <taxon>Poaceae</taxon>
        <taxon>PACMAD clade</taxon>
        <taxon>Arundinoideae</taxon>
        <taxon>Arundineae</taxon>
        <taxon>Arundo</taxon>
    </lineage>
</organism>
<protein>
    <submittedName>
        <fullName evidence="1">Uncharacterized protein</fullName>
    </submittedName>
</protein>
<proteinExistence type="predicted"/>
<evidence type="ECO:0000313" key="1">
    <source>
        <dbReference type="EMBL" id="JAD34322.1"/>
    </source>
</evidence>
<dbReference type="EMBL" id="GBRH01263573">
    <property type="protein sequence ID" value="JAD34322.1"/>
    <property type="molecule type" value="Transcribed_RNA"/>
</dbReference>
<name>A0A0A8ZHG2_ARUDO</name>
<sequence length="17" mass="2016">MCTFLTLPNQMVIKMMN</sequence>